<accession>A0ABV8U2B6</accession>
<dbReference type="RefSeq" id="WP_380622618.1">
    <property type="nucleotide sequence ID" value="NZ_JBHSDK010000021.1"/>
</dbReference>
<reference evidence="2" key="1">
    <citation type="journal article" date="2019" name="Int. J. Syst. Evol. Microbiol.">
        <title>The Global Catalogue of Microorganisms (GCM) 10K type strain sequencing project: providing services to taxonomists for standard genome sequencing and annotation.</title>
        <authorList>
            <consortium name="The Broad Institute Genomics Platform"/>
            <consortium name="The Broad Institute Genome Sequencing Center for Infectious Disease"/>
            <person name="Wu L."/>
            <person name="Ma J."/>
        </authorList>
    </citation>
    <scope>NUCLEOTIDE SEQUENCE [LARGE SCALE GENOMIC DNA]</scope>
    <source>
        <strain evidence="2">IBRC-M 10908</strain>
    </source>
</reference>
<proteinExistence type="predicted"/>
<comment type="caution">
    <text evidence="1">The sequence shown here is derived from an EMBL/GenBank/DDBJ whole genome shotgun (WGS) entry which is preliminary data.</text>
</comment>
<evidence type="ECO:0000313" key="2">
    <source>
        <dbReference type="Proteomes" id="UP001595823"/>
    </source>
</evidence>
<protein>
    <submittedName>
        <fullName evidence="1">Uncharacterized protein</fullName>
    </submittedName>
</protein>
<sequence>MDFRYTFQDETIDVHDTRTDQHVMTLSRVSMGRTEYRGWLAESTAASQIYWLSVILGQLPTDWFHRMEEPTA</sequence>
<name>A0ABV8U2B6_9ACTN</name>
<dbReference type="Proteomes" id="UP001595823">
    <property type="component" value="Unassembled WGS sequence"/>
</dbReference>
<gene>
    <name evidence="1" type="ORF">ACFPET_15255</name>
</gene>
<organism evidence="1 2">
    <name type="scientific">Salininema proteolyticum</name>
    <dbReference type="NCBI Taxonomy" id="1607685"/>
    <lineage>
        <taxon>Bacteria</taxon>
        <taxon>Bacillati</taxon>
        <taxon>Actinomycetota</taxon>
        <taxon>Actinomycetes</taxon>
        <taxon>Glycomycetales</taxon>
        <taxon>Glycomycetaceae</taxon>
        <taxon>Salininema</taxon>
    </lineage>
</organism>
<evidence type="ECO:0000313" key="1">
    <source>
        <dbReference type="EMBL" id="MFC4336560.1"/>
    </source>
</evidence>
<keyword evidence="2" id="KW-1185">Reference proteome</keyword>
<dbReference type="EMBL" id="JBHSDK010000021">
    <property type="protein sequence ID" value="MFC4336560.1"/>
    <property type="molecule type" value="Genomic_DNA"/>
</dbReference>